<dbReference type="PANTHER" id="PTHR34220:SF7">
    <property type="entry name" value="SENSOR HISTIDINE KINASE YPDA"/>
    <property type="match status" value="1"/>
</dbReference>
<feature type="domain" description="HAMP" evidence="16">
    <location>
        <begin position="306"/>
        <end position="358"/>
    </location>
</feature>
<dbReference type="InterPro" id="IPR050640">
    <property type="entry name" value="Bact_2-comp_sensor_kinase"/>
</dbReference>
<dbReference type="GO" id="GO:0000155">
    <property type="term" value="F:phosphorelay sensor kinase activity"/>
    <property type="evidence" value="ECO:0007669"/>
    <property type="project" value="InterPro"/>
</dbReference>
<dbReference type="SMART" id="SM00304">
    <property type="entry name" value="HAMP"/>
    <property type="match status" value="1"/>
</dbReference>
<dbReference type="AlphaFoldDB" id="A0A7X0SNA7"/>
<keyword evidence="13 14" id="KW-0472">Membrane</keyword>
<dbReference type="SUPFAM" id="SSF55874">
    <property type="entry name" value="ATPase domain of HSP90 chaperone/DNA topoisomerase II/histidine kinase"/>
    <property type="match status" value="1"/>
</dbReference>
<evidence type="ECO:0000259" key="15">
    <source>
        <dbReference type="PROSITE" id="PS50109"/>
    </source>
</evidence>
<sequence length="582" mass="65508">MRLFFLIVFCMTAVLLLISVLVYNRTIAQYHQRLNDITQKNVSQTDALFDLLLRGYDSLSKSISSNMDLIRLLQEKPDNAAIDFINERTITNMIGAIYYSREDLIGIHVMNFNGKIYNYGNAMSAIDTDYAASDWFSMIRAAAGKMSWIGVSAQSVIDRAETRPVFAFGRLIYDLNEHTPIGIVLIEVEPQSILDAMANLKLSDHTEIYVESDQGSILASTEPNVTEIPKPLQGLPAPGSDQDIFTQDTDGHLVIVSKLPFGGWTITSRTPDADVNAELNQTRRFLFVVVAALIAFSAFIASLVARSISSPLKRMIREMKKVESGNFNGMLDISSYKEINQLTASFNRMVGRISELIERVKISSVSEKNAELHALQSQVNPHFLYNTLDMIYWMMDEKGDERLGEVILSLSAMFRYSSNWEDGMEVTLREEVEQIGHYLRIILTRLDNRLQVEIDIDPRWMDIKLPKMTLQPIIENAVKHGLEPLKRPGELKVFAERDASHLNLVVRDNGVGMTEEQLCSLTESVNGGGKQSGKGRRGIGMQNLNRRWQHMYGEAYSLQVKSSPDEGTSVILPLPLPMEGEQ</sequence>
<dbReference type="EC" id="2.7.13.3" evidence="3"/>
<evidence type="ECO:0000256" key="14">
    <source>
        <dbReference type="SAM" id="Phobius"/>
    </source>
</evidence>
<evidence type="ECO:0000256" key="1">
    <source>
        <dbReference type="ARBA" id="ARBA00000085"/>
    </source>
</evidence>
<evidence type="ECO:0000256" key="6">
    <source>
        <dbReference type="ARBA" id="ARBA00022679"/>
    </source>
</evidence>
<dbReference type="EMBL" id="JACJVO010000024">
    <property type="protein sequence ID" value="MBB6733145.1"/>
    <property type="molecule type" value="Genomic_DNA"/>
</dbReference>
<keyword evidence="8" id="KW-0547">Nucleotide-binding</keyword>
<dbReference type="CDD" id="cd06225">
    <property type="entry name" value="HAMP"/>
    <property type="match status" value="1"/>
</dbReference>
<dbReference type="InterPro" id="IPR033479">
    <property type="entry name" value="dCache_1"/>
</dbReference>
<keyword evidence="6" id="KW-0808">Transferase</keyword>
<organism evidence="17 18">
    <name type="scientific">Cohnella zeiphila</name>
    <dbReference type="NCBI Taxonomy" id="2761120"/>
    <lineage>
        <taxon>Bacteria</taxon>
        <taxon>Bacillati</taxon>
        <taxon>Bacillota</taxon>
        <taxon>Bacilli</taxon>
        <taxon>Bacillales</taxon>
        <taxon>Paenibacillaceae</taxon>
        <taxon>Cohnella</taxon>
    </lineage>
</organism>
<comment type="caution">
    <text evidence="17">The sequence shown here is derived from an EMBL/GenBank/DDBJ whole genome shotgun (WGS) entry which is preliminary data.</text>
</comment>
<dbReference type="Pfam" id="PF00672">
    <property type="entry name" value="HAMP"/>
    <property type="match status" value="1"/>
</dbReference>
<dbReference type="Pfam" id="PF02518">
    <property type="entry name" value="HATPase_c"/>
    <property type="match status" value="1"/>
</dbReference>
<dbReference type="Gene3D" id="6.10.340.10">
    <property type="match status" value="1"/>
</dbReference>
<evidence type="ECO:0000256" key="5">
    <source>
        <dbReference type="ARBA" id="ARBA00022553"/>
    </source>
</evidence>
<evidence type="ECO:0000256" key="7">
    <source>
        <dbReference type="ARBA" id="ARBA00022692"/>
    </source>
</evidence>
<gene>
    <name evidence="17" type="ORF">H7C18_19690</name>
</gene>
<dbReference type="Pfam" id="PF06580">
    <property type="entry name" value="His_kinase"/>
    <property type="match status" value="1"/>
</dbReference>
<evidence type="ECO:0000313" key="17">
    <source>
        <dbReference type="EMBL" id="MBB6733145.1"/>
    </source>
</evidence>
<dbReference type="GO" id="GO:0005524">
    <property type="term" value="F:ATP binding"/>
    <property type="evidence" value="ECO:0007669"/>
    <property type="project" value="UniProtKB-KW"/>
</dbReference>
<dbReference type="Proteomes" id="UP000564644">
    <property type="component" value="Unassembled WGS sequence"/>
</dbReference>
<dbReference type="Pfam" id="PF02743">
    <property type="entry name" value="dCache_1"/>
    <property type="match status" value="1"/>
</dbReference>
<keyword evidence="7 14" id="KW-0812">Transmembrane</keyword>
<protein>
    <recommendedName>
        <fullName evidence="3">histidine kinase</fullName>
        <ecNumber evidence="3">2.7.13.3</ecNumber>
    </recommendedName>
</protein>
<keyword evidence="10" id="KW-0067">ATP-binding</keyword>
<dbReference type="SUPFAM" id="SSF158472">
    <property type="entry name" value="HAMP domain-like"/>
    <property type="match status" value="1"/>
</dbReference>
<evidence type="ECO:0000256" key="8">
    <source>
        <dbReference type="ARBA" id="ARBA00022741"/>
    </source>
</evidence>
<keyword evidence="18" id="KW-1185">Reference proteome</keyword>
<dbReference type="InterPro" id="IPR005467">
    <property type="entry name" value="His_kinase_dom"/>
</dbReference>
<evidence type="ECO:0000259" key="16">
    <source>
        <dbReference type="PROSITE" id="PS50885"/>
    </source>
</evidence>
<name>A0A7X0SNA7_9BACL</name>
<keyword evidence="5" id="KW-0597">Phosphoprotein</keyword>
<comment type="subcellular location">
    <subcellularLocation>
        <location evidence="2">Cell membrane</location>
        <topology evidence="2">Multi-pass membrane protein</topology>
    </subcellularLocation>
</comment>
<dbReference type="InterPro" id="IPR003594">
    <property type="entry name" value="HATPase_dom"/>
</dbReference>
<evidence type="ECO:0000256" key="4">
    <source>
        <dbReference type="ARBA" id="ARBA00022475"/>
    </source>
</evidence>
<dbReference type="SMART" id="SM00387">
    <property type="entry name" value="HATPase_c"/>
    <property type="match status" value="1"/>
</dbReference>
<keyword evidence="11 14" id="KW-1133">Transmembrane helix</keyword>
<dbReference type="InterPro" id="IPR010559">
    <property type="entry name" value="Sig_transdc_His_kin_internal"/>
</dbReference>
<dbReference type="PROSITE" id="PS50109">
    <property type="entry name" value="HIS_KIN"/>
    <property type="match status" value="1"/>
</dbReference>
<keyword evidence="12" id="KW-0902">Two-component regulatory system</keyword>
<evidence type="ECO:0000256" key="10">
    <source>
        <dbReference type="ARBA" id="ARBA00022840"/>
    </source>
</evidence>
<proteinExistence type="predicted"/>
<evidence type="ECO:0000256" key="11">
    <source>
        <dbReference type="ARBA" id="ARBA00022989"/>
    </source>
</evidence>
<evidence type="ECO:0000256" key="2">
    <source>
        <dbReference type="ARBA" id="ARBA00004651"/>
    </source>
</evidence>
<evidence type="ECO:0000313" key="18">
    <source>
        <dbReference type="Proteomes" id="UP000564644"/>
    </source>
</evidence>
<dbReference type="GO" id="GO:0005886">
    <property type="term" value="C:plasma membrane"/>
    <property type="evidence" value="ECO:0007669"/>
    <property type="project" value="UniProtKB-SubCell"/>
</dbReference>
<evidence type="ECO:0000256" key="12">
    <source>
        <dbReference type="ARBA" id="ARBA00023012"/>
    </source>
</evidence>
<accession>A0A7X0SNA7</accession>
<feature type="transmembrane region" description="Helical" evidence="14">
    <location>
        <begin position="285"/>
        <end position="305"/>
    </location>
</feature>
<keyword evidence="9 17" id="KW-0418">Kinase</keyword>
<comment type="catalytic activity">
    <reaction evidence="1">
        <text>ATP + protein L-histidine = ADP + protein N-phospho-L-histidine.</text>
        <dbReference type="EC" id="2.7.13.3"/>
    </reaction>
</comment>
<evidence type="ECO:0000256" key="9">
    <source>
        <dbReference type="ARBA" id="ARBA00022777"/>
    </source>
</evidence>
<evidence type="ECO:0000256" key="13">
    <source>
        <dbReference type="ARBA" id="ARBA00023136"/>
    </source>
</evidence>
<evidence type="ECO:0000256" key="3">
    <source>
        <dbReference type="ARBA" id="ARBA00012438"/>
    </source>
</evidence>
<feature type="domain" description="Histidine kinase" evidence="15">
    <location>
        <begin position="401"/>
        <end position="578"/>
    </location>
</feature>
<dbReference type="InterPro" id="IPR036890">
    <property type="entry name" value="HATPase_C_sf"/>
</dbReference>
<reference evidence="17 18" key="1">
    <citation type="submission" date="2020-08" db="EMBL/GenBank/DDBJ databases">
        <title>Cohnella phylogeny.</title>
        <authorList>
            <person name="Dunlap C."/>
        </authorList>
    </citation>
    <scope>NUCLEOTIDE SEQUENCE [LARGE SCALE GENOMIC DNA]</scope>
    <source>
        <strain evidence="17 18">CBP 2801</strain>
    </source>
</reference>
<keyword evidence="4" id="KW-1003">Cell membrane</keyword>
<dbReference type="Gene3D" id="3.30.565.10">
    <property type="entry name" value="Histidine kinase-like ATPase, C-terminal domain"/>
    <property type="match status" value="1"/>
</dbReference>
<dbReference type="PROSITE" id="PS50885">
    <property type="entry name" value="HAMP"/>
    <property type="match status" value="1"/>
</dbReference>
<dbReference type="InterPro" id="IPR003660">
    <property type="entry name" value="HAMP_dom"/>
</dbReference>
<dbReference type="PANTHER" id="PTHR34220">
    <property type="entry name" value="SENSOR HISTIDINE KINASE YPDA"/>
    <property type="match status" value="1"/>
</dbReference>